<sequence>MEITLQVKEDFVGITLKNKGVIIDETDLTISQGLDNMLIKALDNLIARNKIERLSIKNVEIGGELRGEAISSMVIKTVKTALNL</sequence>
<reference evidence="1 2" key="1">
    <citation type="journal article" date="2016" name="Nat. Commun.">
        <title>Thousands of microbial genomes shed light on interconnected biogeochemical processes in an aquifer system.</title>
        <authorList>
            <person name="Anantharaman K."/>
            <person name="Brown C.T."/>
            <person name="Hug L.A."/>
            <person name="Sharon I."/>
            <person name="Castelle C.J."/>
            <person name="Probst A.J."/>
            <person name="Thomas B.C."/>
            <person name="Singh A."/>
            <person name="Wilkins M.J."/>
            <person name="Karaoz U."/>
            <person name="Brodie E.L."/>
            <person name="Williams K.H."/>
            <person name="Hubbard S.S."/>
            <person name="Banfield J.F."/>
        </authorList>
    </citation>
    <scope>NUCLEOTIDE SEQUENCE [LARGE SCALE GENOMIC DNA]</scope>
</reference>
<protein>
    <recommendedName>
        <fullName evidence="3">Citrate lyase acyl carrier protein</fullName>
    </recommendedName>
</protein>
<evidence type="ECO:0008006" key="3">
    <source>
        <dbReference type="Google" id="ProtNLM"/>
    </source>
</evidence>
<name>A0A1F8F4A5_9BACT</name>
<accession>A0A1F8F4A5</accession>
<proteinExistence type="predicted"/>
<comment type="caution">
    <text evidence="1">The sequence shown here is derived from an EMBL/GenBank/DDBJ whole genome shotgun (WGS) entry which is preliminary data.</text>
</comment>
<dbReference type="Proteomes" id="UP000177167">
    <property type="component" value="Unassembled WGS sequence"/>
</dbReference>
<dbReference type="EMBL" id="MGJP01000070">
    <property type="protein sequence ID" value="OGN07985.1"/>
    <property type="molecule type" value="Genomic_DNA"/>
</dbReference>
<evidence type="ECO:0000313" key="2">
    <source>
        <dbReference type="Proteomes" id="UP000177167"/>
    </source>
</evidence>
<gene>
    <name evidence="1" type="ORF">A3J46_03980</name>
</gene>
<organism evidence="1 2">
    <name type="scientific">Candidatus Yanofskybacteria bacterium RIFCSPHIGHO2_02_FULL_41_11</name>
    <dbReference type="NCBI Taxonomy" id="1802675"/>
    <lineage>
        <taxon>Bacteria</taxon>
        <taxon>Candidatus Yanofskyibacteriota</taxon>
    </lineage>
</organism>
<evidence type="ECO:0000313" key="1">
    <source>
        <dbReference type="EMBL" id="OGN07985.1"/>
    </source>
</evidence>
<dbReference type="AlphaFoldDB" id="A0A1F8F4A5"/>